<feature type="chain" id="PRO_5032804557" description="Lipoprotein" evidence="1">
    <location>
        <begin position="29"/>
        <end position="85"/>
    </location>
</feature>
<dbReference type="EMBL" id="JABBJJ010000020">
    <property type="protein sequence ID" value="NMO14541.1"/>
    <property type="molecule type" value="Genomic_DNA"/>
</dbReference>
<dbReference type="Proteomes" id="UP000518300">
    <property type="component" value="Unassembled WGS sequence"/>
</dbReference>
<protein>
    <recommendedName>
        <fullName evidence="4">Lipoprotein</fullName>
    </recommendedName>
</protein>
<keyword evidence="1" id="KW-0732">Signal</keyword>
<evidence type="ECO:0008006" key="4">
    <source>
        <dbReference type="Google" id="ProtNLM"/>
    </source>
</evidence>
<dbReference type="AlphaFoldDB" id="A0A848LE89"/>
<keyword evidence="3" id="KW-1185">Reference proteome</keyword>
<evidence type="ECO:0000256" key="1">
    <source>
        <dbReference type="SAM" id="SignalP"/>
    </source>
</evidence>
<dbReference type="RefSeq" id="WP_169343835.1">
    <property type="nucleotide sequence ID" value="NZ_JABBJJ010000020.1"/>
</dbReference>
<accession>A0A848LE89</accession>
<evidence type="ECO:0000313" key="3">
    <source>
        <dbReference type="Proteomes" id="UP000518300"/>
    </source>
</evidence>
<reference evidence="2 3" key="1">
    <citation type="submission" date="2020-04" db="EMBL/GenBank/DDBJ databases">
        <title>Draft genome of Pyxidicoccus fallax type strain.</title>
        <authorList>
            <person name="Whitworth D.E."/>
        </authorList>
    </citation>
    <scope>NUCLEOTIDE SEQUENCE [LARGE SCALE GENOMIC DNA]</scope>
    <source>
        <strain evidence="2 3">DSM 14698</strain>
    </source>
</reference>
<sequence length="85" mass="9138">MLSSWMRRAALTVALAAGAMSGCGPSNAPESGEPAMGTTEQEVVYPCSYEQPTCRISGQQCNFDEGICLWTCNGQWCPPNRNCCL</sequence>
<proteinExistence type="predicted"/>
<name>A0A848LE89_9BACT</name>
<comment type="caution">
    <text evidence="2">The sequence shown here is derived from an EMBL/GenBank/DDBJ whole genome shotgun (WGS) entry which is preliminary data.</text>
</comment>
<feature type="signal peptide" evidence="1">
    <location>
        <begin position="1"/>
        <end position="28"/>
    </location>
</feature>
<dbReference type="PROSITE" id="PS51257">
    <property type="entry name" value="PROKAR_LIPOPROTEIN"/>
    <property type="match status" value="1"/>
</dbReference>
<evidence type="ECO:0000313" key="2">
    <source>
        <dbReference type="EMBL" id="NMO14541.1"/>
    </source>
</evidence>
<gene>
    <name evidence="2" type="ORF">HG543_06660</name>
</gene>
<organism evidence="2 3">
    <name type="scientific">Pyxidicoccus fallax</name>
    <dbReference type="NCBI Taxonomy" id="394095"/>
    <lineage>
        <taxon>Bacteria</taxon>
        <taxon>Pseudomonadati</taxon>
        <taxon>Myxococcota</taxon>
        <taxon>Myxococcia</taxon>
        <taxon>Myxococcales</taxon>
        <taxon>Cystobacterineae</taxon>
        <taxon>Myxococcaceae</taxon>
        <taxon>Pyxidicoccus</taxon>
    </lineage>
</organism>